<sequence length="108" mass="10464">LPAPSPESAEEQLPAAPASVEGLDAEAVESAGPAGDRVGNAAESVGEQAPAVNEVTEQADVSQVTEQADVSQVTEQADVSQVTGGVAEAAAGATGAVDVAEGVDTPVL</sequence>
<reference evidence="3" key="1">
    <citation type="journal article" date="2019" name="Int. J. Syst. Evol. Microbiol.">
        <title>The Global Catalogue of Microorganisms (GCM) 10K type strain sequencing project: providing services to taxonomists for standard genome sequencing and annotation.</title>
        <authorList>
            <consortium name="The Broad Institute Genomics Platform"/>
            <consortium name="The Broad Institute Genome Sequencing Center for Infectious Disease"/>
            <person name="Wu L."/>
            <person name="Ma J."/>
        </authorList>
    </citation>
    <scope>NUCLEOTIDE SEQUENCE [LARGE SCALE GENOMIC DNA]</scope>
    <source>
        <strain evidence="3">CCUG 63369</strain>
    </source>
</reference>
<evidence type="ECO:0000256" key="1">
    <source>
        <dbReference type="SAM" id="MobiDB-lite"/>
    </source>
</evidence>
<feature type="region of interest" description="Disordered" evidence="1">
    <location>
        <begin position="26"/>
        <end position="82"/>
    </location>
</feature>
<comment type="caution">
    <text evidence="2">The sequence shown here is derived from an EMBL/GenBank/DDBJ whole genome shotgun (WGS) entry which is preliminary data.</text>
</comment>
<protein>
    <submittedName>
        <fullName evidence="2">Uncharacterized protein</fullName>
    </submittedName>
</protein>
<name>A0ABW3BG11_9ACTN</name>
<dbReference type="Proteomes" id="UP001596956">
    <property type="component" value="Unassembled WGS sequence"/>
</dbReference>
<evidence type="ECO:0000313" key="2">
    <source>
        <dbReference type="EMBL" id="MFD0802035.1"/>
    </source>
</evidence>
<feature type="non-terminal residue" evidence="2">
    <location>
        <position position="1"/>
    </location>
</feature>
<keyword evidence="3" id="KW-1185">Reference proteome</keyword>
<accession>A0ABW3BG11</accession>
<evidence type="ECO:0000313" key="3">
    <source>
        <dbReference type="Proteomes" id="UP001596956"/>
    </source>
</evidence>
<proteinExistence type="predicted"/>
<gene>
    <name evidence="2" type="ORF">ACFQZU_12010</name>
</gene>
<feature type="compositionally biased region" description="Polar residues" evidence="1">
    <location>
        <begin position="55"/>
        <end position="81"/>
    </location>
</feature>
<dbReference type="EMBL" id="JBHTHR010000353">
    <property type="protein sequence ID" value="MFD0802035.1"/>
    <property type="molecule type" value="Genomic_DNA"/>
</dbReference>
<organism evidence="2 3">
    <name type="scientific">Streptomonospora algeriensis</name>
    <dbReference type="NCBI Taxonomy" id="995084"/>
    <lineage>
        <taxon>Bacteria</taxon>
        <taxon>Bacillati</taxon>
        <taxon>Actinomycetota</taxon>
        <taxon>Actinomycetes</taxon>
        <taxon>Streptosporangiales</taxon>
        <taxon>Nocardiopsidaceae</taxon>
        <taxon>Streptomonospora</taxon>
    </lineage>
</organism>